<dbReference type="GeneID" id="16797461"/>
<evidence type="ECO:0000313" key="1">
    <source>
        <dbReference type="EMBL" id="AGO48884.1"/>
    </source>
</evidence>
<sequence length="236" mass="27436">MGTLKEIEGRYFKECSAVILPTEYKTNIGIRNIPHNPKANGLSYSKEMSSSKIYWQPQHLYITSDDEIKEGDYVLYNQKEILQVQMVTSESYHFTNGEYEMKTNIFLLVKIIATTDKSLSIFVEKIKYLGDVVKPFPSPSQAFIKKYCELGGIDKVLVEYEPDEIASKMSQAKNWQKKFQPIFKLKTDSHNTITINSVKNNWNRDELTNLLLRYSKEQFGTISNSKYVLDWIKENL</sequence>
<keyword evidence="2" id="KW-1185">Reference proteome</keyword>
<proteinExistence type="predicted"/>
<reference evidence="2" key="2">
    <citation type="submission" date="2013-03" db="EMBL/GenBank/DDBJ databases">
        <title>The Cellulophaga phages: a novel, diverse, and globally ubiquitous model system.</title>
        <authorList>
            <person name="Holmfeldt K."/>
            <person name="Solonenko N."/>
            <person name="Shah M."/>
            <person name="Corrier K."/>
            <person name="Riemann L."/>
            <person name="VerBerkmoes N.C."/>
            <person name="Sullivan M.B."/>
        </authorList>
    </citation>
    <scope>NUCLEOTIDE SEQUENCE [LARGE SCALE GENOMIC DNA]</scope>
</reference>
<dbReference type="OrthoDB" id="19788at10239"/>
<dbReference type="EMBL" id="KC821624">
    <property type="protein sequence ID" value="AGO48884.1"/>
    <property type="molecule type" value="Genomic_DNA"/>
</dbReference>
<organism evidence="1 2">
    <name type="scientific">Cellulophaga phage phi14:2</name>
    <dbReference type="NCBI Taxonomy" id="1327990"/>
    <lineage>
        <taxon>Viruses</taxon>
        <taxon>Duplodnaviria</taxon>
        <taxon>Heunggongvirae</taxon>
        <taxon>Uroviricota</taxon>
        <taxon>Caudoviricetes</taxon>
        <taxon>Crassvirales</taxon>
        <taxon>Steigviridae</taxon>
        <taxon>Asinivirinae</taxon>
        <taxon>Akihdevirus</taxon>
        <taxon>Akihdevirus balticus</taxon>
    </lineage>
</organism>
<evidence type="ECO:0000313" key="2">
    <source>
        <dbReference type="Proteomes" id="UP000014725"/>
    </source>
</evidence>
<gene>
    <name evidence="1" type="ORF">Phi14:2_gp006</name>
</gene>
<dbReference type="Proteomes" id="UP000014725">
    <property type="component" value="Segment"/>
</dbReference>
<reference evidence="1 2" key="1">
    <citation type="journal article" date="2013" name="Proc. Natl. Acad. Sci. U.S.A.">
        <title>Twelve previously unknown phage genera are ubiquitous in global oceans.</title>
        <authorList>
            <person name="Holmfeldt K."/>
            <person name="Solonenko N."/>
            <person name="Shah M."/>
            <person name="Corrier K."/>
            <person name="Riemann L."/>
            <person name="Verberkmoes N.C."/>
            <person name="Sullivan M.B."/>
        </authorList>
    </citation>
    <scope>NUCLEOTIDE SEQUENCE [LARGE SCALE GENOMIC DNA]</scope>
    <source>
        <strain evidence="1">Phi14:2</strain>
    </source>
</reference>
<dbReference type="KEGG" id="vg:16797461"/>
<accession>R9ZZX3</accession>
<protein>
    <submittedName>
        <fullName evidence="1">Uncharacterized protein</fullName>
    </submittedName>
</protein>
<name>R9ZZX3_9CAUD</name>